<accession>A0A9W6X0H1</accession>
<feature type="region of interest" description="Disordered" evidence="1">
    <location>
        <begin position="1"/>
        <end position="41"/>
    </location>
</feature>
<comment type="caution">
    <text evidence="2">The sequence shown here is derived from an EMBL/GenBank/DDBJ whole genome shotgun (WGS) entry which is preliminary data.</text>
</comment>
<gene>
    <name evidence="2" type="ORF">Pfra01_000455600</name>
</gene>
<proteinExistence type="predicted"/>
<protein>
    <submittedName>
        <fullName evidence="2">Unnamed protein product</fullName>
    </submittedName>
</protein>
<feature type="compositionally biased region" description="Basic and acidic residues" evidence="1">
    <location>
        <begin position="27"/>
        <end position="39"/>
    </location>
</feature>
<name>A0A9W6X0H1_9STRA</name>
<organism evidence="2 3">
    <name type="scientific">Phytophthora fragariaefolia</name>
    <dbReference type="NCBI Taxonomy" id="1490495"/>
    <lineage>
        <taxon>Eukaryota</taxon>
        <taxon>Sar</taxon>
        <taxon>Stramenopiles</taxon>
        <taxon>Oomycota</taxon>
        <taxon>Peronosporomycetes</taxon>
        <taxon>Peronosporales</taxon>
        <taxon>Peronosporaceae</taxon>
        <taxon>Phytophthora</taxon>
    </lineage>
</organism>
<dbReference type="Proteomes" id="UP001165121">
    <property type="component" value="Unassembled WGS sequence"/>
</dbReference>
<dbReference type="EMBL" id="BSXT01000361">
    <property type="protein sequence ID" value="GMF25466.1"/>
    <property type="molecule type" value="Genomic_DNA"/>
</dbReference>
<keyword evidence="3" id="KW-1185">Reference proteome</keyword>
<sequence length="191" mass="21120">MGSQTTSRDPRASTHKRPTAATRPPHPLRETHYRSEKSTVDTTNPQLAVSFLATPLLVFLDVAVSSFRNLAAWTNPLDLELTASDATHKKIEVLAQMRVYVTEGELKFMLAAMLVMGIPLLQAVQHLLCYVCAKWLEENPPVTPRTFTLDDIDPATCHRRACLPPLVLQGAQCALCATVKCHGNVQTSWIC</sequence>
<evidence type="ECO:0000313" key="2">
    <source>
        <dbReference type="EMBL" id="GMF25466.1"/>
    </source>
</evidence>
<reference evidence="2" key="1">
    <citation type="submission" date="2023-04" db="EMBL/GenBank/DDBJ databases">
        <title>Phytophthora fragariaefolia NBRC 109709.</title>
        <authorList>
            <person name="Ichikawa N."/>
            <person name="Sato H."/>
            <person name="Tonouchi N."/>
        </authorList>
    </citation>
    <scope>NUCLEOTIDE SEQUENCE</scope>
    <source>
        <strain evidence="2">NBRC 109709</strain>
    </source>
</reference>
<evidence type="ECO:0000256" key="1">
    <source>
        <dbReference type="SAM" id="MobiDB-lite"/>
    </source>
</evidence>
<evidence type="ECO:0000313" key="3">
    <source>
        <dbReference type="Proteomes" id="UP001165121"/>
    </source>
</evidence>
<dbReference type="AlphaFoldDB" id="A0A9W6X0H1"/>